<evidence type="ECO:0000313" key="1">
    <source>
        <dbReference type="EMBL" id="MFC7442791.1"/>
    </source>
</evidence>
<accession>A0ABW2RPS5</accession>
<dbReference type="EMBL" id="JBHTBW010000062">
    <property type="protein sequence ID" value="MFC7442791.1"/>
    <property type="molecule type" value="Genomic_DNA"/>
</dbReference>
<dbReference type="Proteomes" id="UP001596500">
    <property type="component" value="Unassembled WGS sequence"/>
</dbReference>
<organism evidence="1 2">
    <name type="scientific">Laceyella putida</name>
    <dbReference type="NCBI Taxonomy" id="110101"/>
    <lineage>
        <taxon>Bacteria</taxon>
        <taxon>Bacillati</taxon>
        <taxon>Bacillota</taxon>
        <taxon>Bacilli</taxon>
        <taxon>Bacillales</taxon>
        <taxon>Thermoactinomycetaceae</taxon>
        <taxon>Laceyella</taxon>
    </lineage>
</organism>
<dbReference type="RefSeq" id="WP_379866903.1">
    <property type="nucleotide sequence ID" value="NZ_JBHTBW010000062.1"/>
</dbReference>
<comment type="caution">
    <text evidence="1">The sequence shown here is derived from an EMBL/GenBank/DDBJ whole genome shotgun (WGS) entry which is preliminary data.</text>
</comment>
<proteinExistence type="predicted"/>
<gene>
    <name evidence="1" type="ORF">ACFQNG_17095</name>
</gene>
<keyword evidence="2" id="KW-1185">Reference proteome</keyword>
<sequence length="107" mass="12429">MNRLQTFFKGLFLYQCDTLCPKRYPSLPCLVVGEWSIGIIGIIEERVAVQSKIRLCFFYGVEDHNDGWRRFHTVFLFALLVVMIPPGKDIFAYQRLLAVLVAKRMLS</sequence>
<reference evidence="2" key="1">
    <citation type="journal article" date="2019" name="Int. J. Syst. Evol. Microbiol.">
        <title>The Global Catalogue of Microorganisms (GCM) 10K type strain sequencing project: providing services to taxonomists for standard genome sequencing and annotation.</title>
        <authorList>
            <consortium name="The Broad Institute Genomics Platform"/>
            <consortium name="The Broad Institute Genome Sequencing Center for Infectious Disease"/>
            <person name="Wu L."/>
            <person name="Ma J."/>
        </authorList>
    </citation>
    <scope>NUCLEOTIDE SEQUENCE [LARGE SCALE GENOMIC DNA]</scope>
    <source>
        <strain evidence="2">CGMCC 1.12942</strain>
    </source>
</reference>
<evidence type="ECO:0000313" key="2">
    <source>
        <dbReference type="Proteomes" id="UP001596500"/>
    </source>
</evidence>
<name>A0ABW2RPS5_9BACL</name>
<protein>
    <submittedName>
        <fullName evidence="1">Uncharacterized protein</fullName>
    </submittedName>
</protein>